<dbReference type="InterPro" id="IPR029044">
    <property type="entry name" value="Nucleotide-diphossugar_trans"/>
</dbReference>
<dbReference type="Proteomes" id="UP000034591">
    <property type="component" value="Unassembled WGS sequence"/>
</dbReference>
<keyword evidence="3 10" id="KW-0808">Transferase</keyword>
<comment type="caution">
    <text evidence="10">The sequence shown here is derived from an EMBL/GenBank/DDBJ whole genome shotgun (WGS) entry which is preliminary data.</text>
</comment>
<feature type="transmembrane region" description="Helical" evidence="8">
    <location>
        <begin position="237"/>
        <end position="260"/>
    </location>
</feature>
<dbReference type="InterPro" id="IPR001173">
    <property type="entry name" value="Glyco_trans_2-like"/>
</dbReference>
<evidence type="ECO:0000256" key="3">
    <source>
        <dbReference type="ARBA" id="ARBA00022679"/>
    </source>
</evidence>
<evidence type="ECO:0000256" key="1">
    <source>
        <dbReference type="ARBA" id="ARBA00022475"/>
    </source>
</evidence>
<evidence type="ECO:0000313" key="10">
    <source>
        <dbReference type="EMBL" id="KKQ38073.1"/>
    </source>
</evidence>
<proteinExistence type="predicted"/>
<evidence type="ECO:0000256" key="7">
    <source>
        <dbReference type="ARBA" id="ARBA00023136"/>
    </source>
</evidence>
<feature type="domain" description="Glycosyltransferase 2-like" evidence="9">
    <location>
        <begin position="7"/>
        <end position="172"/>
    </location>
</feature>
<evidence type="ECO:0000256" key="4">
    <source>
        <dbReference type="ARBA" id="ARBA00022692"/>
    </source>
</evidence>
<dbReference type="Pfam" id="PF00535">
    <property type="entry name" value="Glycos_transf_2"/>
    <property type="match status" value="1"/>
</dbReference>
<keyword evidence="5" id="KW-0448">Lipopolysaccharide biosynthesis</keyword>
<dbReference type="GO" id="GO:0099621">
    <property type="term" value="F:undecaprenyl-phosphate 4-deoxy-4-formamido-L-arabinose transferase activity"/>
    <property type="evidence" value="ECO:0007669"/>
    <property type="project" value="TreeGrafter"/>
</dbReference>
<dbReference type="EMBL" id="LBTI01000002">
    <property type="protein sequence ID" value="KKQ38073.1"/>
    <property type="molecule type" value="Genomic_DNA"/>
</dbReference>
<protein>
    <submittedName>
        <fullName evidence="10">Glycosyltransferase, group 2 family protein</fullName>
    </submittedName>
</protein>
<dbReference type="GO" id="GO:0005886">
    <property type="term" value="C:plasma membrane"/>
    <property type="evidence" value="ECO:0007669"/>
    <property type="project" value="TreeGrafter"/>
</dbReference>
<reference evidence="10 11" key="1">
    <citation type="journal article" date="2015" name="Nature">
        <title>rRNA introns, odd ribosomes, and small enigmatic genomes across a large radiation of phyla.</title>
        <authorList>
            <person name="Brown C.T."/>
            <person name="Hug L.A."/>
            <person name="Thomas B.C."/>
            <person name="Sharon I."/>
            <person name="Castelle C.J."/>
            <person name="Singh A."/>
            <person name="Wilkins M.J."/>
            <person name="Williams K.H."/>
            <person name="Banfield J.F."/>
        </authorList>
    </citation>
    <scope>NUCLEOTIDE SEQUENCE [LARGE SCALE GENOMIC DNA]</scope>
</reference>
<evidence type="ECO:0000259" key="9">
    <source>
        <dbReference type="Pfam" id="PF00535"/>
    </source>
</evidence>
<keyword evidence="2" id="KW-0328">Glycosyltransferase</keyword>
<dbReference type="GO" id="GO:0009103">
    <property type="term" value="P:lipopolysaccharide biosynthetic process"/>
    <property type="evidence" value="ECO:0007669"/>
    <property type="project" value="UniProtKB-KW"/>
</dbReference>
<organism evidence="10 11">
    <name type="scientific">Candidatus Woesebacteria bacterium GW2011_GWA1_37_7</name>
    <dbReference type="NCBI Taxonomy" id="1618545"/>
    <lineage>
        <taxon>Bacteria</taxon>
        <taxon>Candidatus Woeseibacteriota</taxon>
    </lineage>
</organism>
<gene>
    <name evidence="10" type="ORF">US53_C0002G0008</name>
</gene>
<keyword evidence="6 8" id="KW-1133">Transmembrane helix</keyword>
<dbReference type="AlphaFoldDB" id="A0A0G0H487"/>
<keyword evidence="7 8" id="KW-0472">Membrane</keyword>
<dbReference type="STRING" id="1618545.US53_C0002G0008"/>
<accession>A0A0G0H487</accession>
<keyword evidence="4 8" id="KW-0812">Transmembrane</keyword>
<dbReference type="PANTHER" id="PTHR48090:SF3">
    <property type="entry name" value="UNDECAPRENYL-PHOSPHATE 4-DEOXY-4-FORMAMIDO-L-ARABINOSE TRANSFERASE"/>
    <property type="match status" value="1"/>
</dbReference>
<dbReference type="CDD" id="cd04187">
    <property type="entry name" value="DPM1_like_bac"/>
    <property type="match status" value="1"/>
</dbReference>
<sequence>MQKVELSVIVPFYNEEKNLPVLHKNLLKVLKSLKVSSEIIYINDGSTDLSIETLKAEIRKINSGGVGVVLVEFTKNFGQTAAVVAGIDHANGKYISFLDADLQNDPEDINKFLDEINKDYDAVFGWRKDRLDATFRSFLSKLANLSINLVFSYPYHDVGCSARIVKKEFLKDLQLYGELHRIMPVLIYLKGARVSEIVVRHHERKQGKSKYGFDRIIKTVIDIITVKFLNSYGTRPAYVFGTFGLGSILISTLALLGSAYKKLFLGVFVHKDPLFLIAIFFGLVGLQFMMMGLLAELQVRTYFESQKKSIYEIKHFTNL</sequence>
<evidence type="ECO:0000256" key="6">
    <source>
        <dbReference type="ARBA" id="ARBA00022989"/>
    </source>
</evidence>
<dbReference type="InterPro" id="IPR050256">
    <property type="entry name" value="Glycosyltransferase_2"/>
</dbReference>
<evidence type="ECO:0000313" key="11">
    <source>
        <dbReference type="Proteomes" id="UP000034591"/>
    </source>
</evidence>
<keyword evidence="1" id="KW-1003">Cell membrane</keyword>
<evidence type="ECO:0000256" key="2">
    <source>
        <dbReference type="ARBA" id="ARBA00022676"/>
    </source>
</evidence>
<dbReference type="PANTHER" id="PTHR48090">
    <property type="entry name" value="UNDECAPRENYL-PHOSPHATE 4-DEOXY-4-FORMAMIDO-L-ARABINOSE TRANSFERASE-RELATED"/>
    <property type="match status" value="1"/>
</dbReference>
<name>A0A0G0H487_9BACT</name>
<evidence type="ECO:0000256" key="5">
    <source>
        <dbReference type="ARBA" id="ARBA00022985"/>
    </source>
</evidence>
<dbReference type="Gene3D" id="3.90.550.10">
    <property type="entry name" value="Spore Coat Polysaccharide Biosynthesis Protein SpsA, Chain A"/>
    <property type="match status" value="1"/>
</dbReference>
<dbReference type="SUPFAM" id="SSF53448">
    <property type="entry name" value="Nucleotide-diphospho-sugar transferases"/>
    <property type="match status" value="1"/>
</dbReference>
<evidence type="ECO:0000256" key="8">
    <source>
        <dbReference type="SAM" id="Phobius"/>
    </source>
</evidence>
<feature type="transmembrane region" description="Helical" evidence="8">
    <location>
        <begin position="275"/>
        <end position="297"/>
    </location>
</feature>